<dbReference type="CDD" id="cd00038">
    <property type="entry name" value="CAP_ED"/>
    <property type="match status" value="1"/>
</dbReference>
<dbReference type="PANTHER" id="PTHR24567">
    <property type="entry name" value="CRP FAMILY TRANSCRIPTIONAL REGULATORY PROTEIN"/>
    <property type="match status" value="1"/>
</dbReference>
<protein>
    <submittedName>
        <fullName evidence="6">CRP-like cAMP-activated global transcriptional regulator</fullName>
    </submittedName>
</protein>
<dbReference type="PRINTS" id="PR00103">
    <property type="entry name" value="CAMPKINASE"/>
</dbReference>
<keyword evidence="7" id="KW-1185">Reference proteome</keyword>
<dbReference type="InterPro" id="IPR036390">
    <property type="entry name" value="WH_DNA-bd_sf"/>
</dbReference>
<evidence type="ECO:0000259" key="5">
    <source>
        <dbReference type="PROSITE" id="PS51063"/>
    </source>
</evidence>
<proteinExistence type="predicted"/>
<dbReference type="Pfam" id="PF00027">
    <property type="entry name" value="cNMP_binding"/>
    <property type="match status" value="1"/>
</dbReference>
<dbReference type="SMART" id="SM00100">
    <property type="entry name" value="cNMP"/>
    <property type="match status" value="1"/>
</dbReference>
<dbReference type="InterPro" id="IPR050397">
    <property type="entry name" value="Env_Response_Regulators"/>
</dbReference>
<dbReference type="GO" id="GO:0003700">
    <property type="term" value="F:DNA-binding transcription factor activity"/>
    <property type="evidence" value="ECO:0007669"/>
    <property type="project" value="TreeGrafter"/>
</dbReference>
<name>A0AA37HSG1_9HYPH</name>
<keyword evidence="3" id="KW-0804">Transcription</keyword>
<dbReference type="InterPro" id="IPR018488">
    <property type="entry name" value="cNMP-bd_CS"/>
</dbReference>
<evidence type="ECO:0000256" key="1">
    <source>
        <dbReference type="ARBA" id="ARBA00023015"/>
    </source>
</evidence>
<keyword evidence="2" id="KW-0238">DNA-binding</keyword>
<dbReference type="AlphaFoldDB" id="A0AA37HSG1"/>
<reference evidence="6" key="1">
    <citation type="journal article" date="2016" name="Front. Microbiol.">
        <title>Genome Sequence of the Piezophilic, Mesophilic Sulfate-Reducing Bacterium Desulfovibrio indicus J2T.</title>
        <authorList>
            <person name="Cao J."/>
            <person name="Maignien L."/>
            <person name="Shao Z."/>
            <person name="Alain K."/>
            <person name="Jebbar M."/>
        </authorList>
    </citation>
    <scope>NUCLEOTIDE SEQUENCE</scope>
    <source>
        <strain evidence="6">NBRC 103626</strain>
    </source>
</reference>
<dbReference type="SUPFAM" id="SSF46785">
    <property type="entry name" value="Winged helix' DNA-binding domain"/>
    <property type="match status" value="1"/>
</dbReference>
<dbReference type="Gene3D" id="2.60.120.10">
    <property type="entry name" value="Jelly Rolls"/>
    <property type="match status" value="1"/>
</dbReference>
<evidence type="ECO:0000256" key="2">
    <source>
        <dbReference type="ARBA" id="ARBA00023125"/>
    </source>
</evidence>
<accession>A0AA37HSG1</accession>
<dbReference type="Pfam" id="PF13545">
    <property type="entry name" value="HTH_Crp_2"/>
    <property type="match status" value="1"/>
</dbReference>
<feature type="domain" description="HTH crp-type" evidence="5">
    <location>
        <begin position="150"/>
        <end position="215"/>
    </location>
</feature>
<dbReference type="InterPro" id="IPR018490">
    <property type="entry name" value="cNMP-bd_dom_sf"/>
</dbReference>
<dbReference type="SUPFAM" id="SSF51206">
    <property type="entry name" value="cAMP-binding domain-like"/>
    <property type="match status" value="1"/>
</dbReference>
<dbReference type="PRINTS" id="PR00034">
    <property type="entry name" value="HTHCRP"/>
</dbReference>
<keyword evidence="1" id="KW-0805">Transcription regulation</keyword>
<evidence type="ECO:0000313" key="7">
    <source>
        <dbReference type="Proteomes" id="UP001055108"/>
    </source>
</evidence>
<dbReference type="GO" id="GO:0005829">
    <property type="term" value="C:cytosol"/>
    <property type="evidence" value="ECO:0007669"/>
    <property type="project" value="TreeGrafter"/>
</dbReference>
<dbReference type="InterPro" id="IPR000595">
    <property type="entry name" value="cNMP-bd_dom"/>
</dbReference>
<dbReference type="PROSITE" id="PS51063">
    <property type="entry name" value="HTH_CRP_2"/>
    <property type="match status" value="1"/>
</dbReference>
<sequence length="223" mass="24696">MADPAQFERLLSASPFFGRLEPDTRRAVADLCVTRSLARGETLFRKDDPADAFYAIRHGEIRITAGTGAGRRMTLNVLGPGDIFGEIALFDGRPRSADAVAAEPAALFAVRRRDMLDLVGRRADLSLRVIELLCERLRSASARLEETVLMPLPARIARRLLTLAEDFGREISISQEDLADFAGTTRETVNRQLQCWRRQGMLDLHRNRVVVRDPAALASAASP</sequence>
<feature type="domain" description="Cyclic nucleotide-binding" evidence="4">
    <location>
        <begin position="16"/>
        <end position="136"/>
    </location>
</feature>
<dbReference type="RefSeq" id="WP_238305272.1">
    <property type="nucleotide sequence ID" value="NZ_BPQM01000113.1"/>
</dbReference>
<dbReference type="Proteomes" id="UP001055108">
    <property type="component" value="Unassembled WGS sequence"/>
</dbReference>
<reference evidence="6" key="2">
    <citation type="submission" date="2021-08" db="EMBL/GenBank/DDBJ databases">
        <authorList>
            <person name="Tani A."/>
            <person name="Ola A."/>
            <person name="Ogura Y."/>
            <person name="Katsura K."/>
            <person name="Hayashi T."/>
        </authorList>
    </citation>
    <scope>NUCLEOTIDE SEQUENCE</scope>
    <source>
        <strain evidence="6">NBRC 103626</strain>
    </source>
</reference>
<dbReference type="Gene3D" id="1.10.10.10">
    <property type="entry name" value="Winged helix-like DNA-binding domain superfamily/Winged helix DNA-binding domain"/>
    <property type="match status" value="1"/>
</dbReference>
<dbReference type="PROSITE" id="PS50042">
    <property type="entry name" value="CNMP_BINDING_3"/>
    <property type="match status" value="1"/>
</dbReference>
<dbReference type="InterPro" id="IPR014710">
    <property type="entry name" value="RmlC-like_jellyroll"/>
</dbReference>
<dbReference type="PANTHER" id="PTHR24567:SF68">
    <property type="entry name" value="DNA-BINDING TRANSCRIPTIONAL DUAL REGULATOR CRP"/>
    <property type="match status" value="1"/>
</dbReference>
<dbReference type="PROSITE" id="PS00889">
    <property type="entry name" value="CNMP_BINDING_2"/>
    <property type="match status" value="1"/>
</dbReference>
<dbReference type="SMART" id="SM00419">
    <property type="entry name" value="HTH_CRP"/>
    <property type="match status" value="1"/>
</dbReference>
<gene>
    <name evidence="6" type="primary">crp_1</name>
    <name evidence="6" type="ORF">NBEOAGPD_4039</name>
</gene>
<evidence type="ECO:0000259" key="4">
    <source>
        <dbReference type="PROSITE" id="PS50042"/>
    </source>
</evidence>
<organism evidence="6 7">
    <name type="scientific">Methylobacterium gregans</name>
    <dbReference type="NCBI Taxonomy" id="374424"/>
    <lineage>
        <taxon>Bacteria</taxon>
        <taxon>Pseudomonadati</taxon>
        <taxon>Pseudomonadota</taxon>
        <taxon>Alphaproteobacteria</taxon>
        <taxon>Hyphomicrobiales</taxon>
        <taxon>Methylobacteriaceae</taxon>
        <taxon>Methylobacterium</taxon>
    </lineage>
</organism>
<dbReference type="InterPro" id="IPR012318">
    <property type="entry name" value="HTH_CRP"/>
</dbReference>
<dbReference type="GO" id="GO:0003677">
    <property type="term" value="F:DNA binding"/>
    <property type="evidence" value="ECO:0007669"/>
    <property type="project" value="UniProtKB-KW"/>
</dbReference>
<comment type="caution">
    <text evidence="6">The sequence shown here is derived from an EMBL/GenBank/DDBJ whole genome shotgun (WGS) entry which is preliminary data.</text>
</comment>
<dbReference type="EMBL" id="BPQM01000113">
    <property type="protein sequence ID" value="GJD80796.1"/>
    <property type="molecule type" value="Genomic_DNA"/>
</dbReference>
<evidence type="ECO:0000256" key="3">
    <source>
        <dbReference type="ARBA" id="ARBA00023163"/>
    </source>
</evidence>
<dbReference type="InterPro" id="IPR036388">
    <property type="entry name" value="WH-like_DNA-bd_sf"/>
</dbReference>
<evidence type="ECO:0000313" key="6">
    <source>
        <dbReference type="EMBL" id="GJD80796.1"/>
    </source>
</evidence>